<name>A0ABD0W470_DENTH</name>
<evidence type="ECO:0000313" key="3">
    <source>
        <dbReference type="Proteomes" id="UP001552299"/>
    </source>
</evidence>
<organism evidence="2 3">
    <name type="scientific">Dendrobium thyrsiflorum</name>
    <name type="common">Pinecone-like raceme dendrobium</name>
    <name type="synonym">Orchid</name>
    <dbReference type="NCBI Taxonomy" id="117978"/>
    <lineage>
        <taxon>Eukaryota</taxon>
        <taxon>Viridiplantae</taxon>
        <taxon>Streptophyta</taxon>
        <taxon>Embryophyta</taxon>
        <taxon>Tracheophyta</taxon>
        <taxon>Spermatophyta</taxon>
        <taxon>Magnoliopsida</taxon>
        <taxon>Liliopsida</taxon>
        <taxon>Asparagales</taxon>
        <taxon>Orchidaceae</taxon>
        <taxon>Epidendroideae</taxon>
        <taxon>Malaxideae</taxon>
        <taxon>Dendrobiinae</taxon>
        <taxon>Dendrobium</taxon>
    </lineage>
</organism>
<protein>
    <recommendedName>
        <fullName evidence="1">DUF4283 domain-containing protein</fullName>
    </recommendedName>
</protein>
<dbReference type="AlphaFoldDB" id="A0ABD0W470"/>
<dbReference type="InterPro" id="IPR025558">
    <property type="entry name" value="DUF4283"/>
</dbReference>
<dbReference type="PANTHER" id="PTHR31286">
    <property type="entry name" value="GLYCINE-RICH CELL WALL STRUCTURAL PROTEIN 1.8-LIKE"/>
    <property type="match status" value="1"/>
</dbReference>
<dbReference type="Proteomes" id="UP001552299">
    <property type="component" value="Unassembled WGS sequence"/>
</dbReference>
<sequence>MTAFRVCDPGYLGGSVKSKSFVDALAGSSAHGGFAELKPSTFCGIPSLWISEDEILALVAPFQFALVGFFPSLRLSLDFIRKFFFNLKLIAEFSVTLLDSSHVLIKLSNDLDYSRVFCHRSYLVYNCFMKVTKWSPSLYIGVESHVIPIWVSFPKLRPHIFSPWILHALGSMFGQPLKVDNATSMDFGASVAWVLVELDITKKNSDKIWLGPKKFGYIQLVEMEDFSSFCYSCKCIRHIKGECSSHSSVPNTGHPIMSNLTPSDGNVIVNASAALNTVDLDGISPLKVMVVLEWRSAGDLPLVTCGTELLSGLVRSTPLISSAIASDNLVADDISTKPIENLDPQSVGLDHPLDDMVEDATARVSSPNDNVISDANQNVDGGNIDLCDANKAVLVESSNDLNAIIGVSPVASLGVQITPHVEVVKGNEPVFDVPFQLCLMQN</sequence>
<evidence type="ECO:0000313" key="2">
    <source>
        <dbReference type="EMBL" id="KAL0928116.1"/>
    </source>
</evidence>
<dbReference type="InterPro" id="IPR040256">
    <property type="entry name" value="At4g02000-like"/>
</dbReference>
<dbReference type="EMBL" id="JANQDX010000002">
    <property type="protein sequence ID" value="KAL0928116.1"/>
    <property type="molecule type" value="Genomic_DNA"/>
</dbReference>
<dbReference type="Pfam" id="PF14111">
    <property type="entry name" value="DUF4283"/>
    <property type="match status" value="1"/>
</dbReference>
<evidence type="ECO:0000259" key="1">
    <source>
        <dbReference type="Pfam" id="PF14111"/>
    </source>
</evidence>
<dbReference type="PANTHER" id="PTHR31286:SF180">
    <property type="entry name" value="OS10G0362600 PROTEIN"/>
    <property type="match status" value="1"/>
</dbReference>
<keyword evidence="3" id="KW-1185">Reference proteome</keyword>
<comment type="caution">
    <text evidence="2">The sequence shown here is derived from an EMBL/GenBank/DDBJ whole genome shotgun (WGS) entry which is preliminary data.</text>
</comment>
<proteinExistence type="predicted"/>
<feature type="domain" description="DUF4283" evidence="1">
    <location>
        <begin position="62"/>
        <end position="137"/>
    </location>
</feature>
<gene>
    <name evidence="2" type="ORF">M5K25_002357</name>
</gene>
<reference evidence="2 3" key="1">
    <citation type="journal article" date="2024" name="Plant Biotechnol. J.">
        <title>Dendrobium thyrsiflorum genome and its molecular insights into genes involved in important horticultural traits.</title>
        <authorList>
            <person name="Chen B."/>
            <person name="Wang J.Y."/>
            <person name="Zheng P.J."/>
            <person name="Li K.L."/>
            <person name="Liang Y.M."/>
            <person name="Chen X.F."/>
            <person name="Zhang C."/>
            <person name="Zhao X."/>
            <person name="He X."/>
            <person name="Zhang G.Q."/>
            <person name="Liu Z.J."/>
            <person name="Xu Q."/>
        </authorList>
    </citation>
    <scope>NUCLEOTIDE SEQUENCE [LARGE SCALE GENOMIC DNA]</scope>
    <source>
        <strain evidence="2">GZMU011</strain>
    </source>
</reference>
<accession>A0ABD0W470</accession>